<dbReference type="InterPro" id="IPR039422">
    <property type="entry name" value="MarR/SlyA-like"/>
</dbReference>
<dbReference type="PANTHER" id="PTHR33164:SF43">
    <property type="entry name" value="HTH-TYPE TRANSCRIPTIONAL REPRESSOR YETL"/>
    <property type="match status" value="1"/>
</dbReference>
<comment type="caution">
    <text evidence="2">The sequence shown here is derived from an EMBL/GenBank/DDBJ whole genome shotgun (WGS) entry which is preliminary data.</text>
</comment>
<accession>A0A1B7XGC8</accession>
<evidence type="ECO:0000313" key="3">
    <source>
        <dbReference type="Proteomes" id="UP000091979"/>
    </source>
</evidence>
<dbReference type="InterPro" id="IPR036390">
    <property type="entry name" value="WH_DNA-bd_sf"/>
</dbReference>
<dbReference type="GO" id="GO:0003700">
    <property type="term" value="F:DNA-binding transcription factor activity"/>
    <property type="evidence" value="ECO:0007669"/>
    <property type="project" value="InterPro"/>
</dbReference>
<dbReference type="PATRIC" id="fig|1560234.3.peg.3065"/>
<dbReference type="Pfam" id="PF12802">
    <property type="entry name" value="MarR_2"/>
    <property type="match status" value="1"/>
</dbReference>
<gene>
    <name evidence="2" type="ORF">SP90_05465</name>
</gene>
<dbReference type="SMART" id="SM00347">
    <property type="entry name" value="HTH_MARR"/>
    <property type="match status" value="1"/>
</dbReference>
<organism evidence="2 3">
    <name type="scientific">Halodesulfovibrio spirochaetisodalis</name>
    <dbReference type="NCBI Taxonomy" id="1560234"/>
    <lineage>
        <taxon>Bacteria</taxon>
        <taxon>Pseudomonadati</taxon>
        <taxon>Thermodesulfobacteriota</taxon>
        <taxon>Desulfovibrionia</taxon>
        <taxon>Desulfovibrionales</taxon>
        <taxon>Desulfovibrionaceae</taxon>
        <taxon>Halodesulfovibrio</taxon>
    </lineage>
</organism>
<proteinExistence type="predicted"/>
<evidence type="ECO:0000259" key="1">
    <source>
        <dbReference type="PROSITE" id="PS50995"/>
    </source>
</evidence>
<dbReference type="STRING" id="1560234.SP90_05465"/>
<dbReference type="SUPFAM" id="SSF46785">
    <property type="entry name" value="Winged helix' DNA-binding domain"/>
    <property type="match status" value="1"/>
</dbReference>
<dbReference type="InterPro" id="IPR036388">
    <property type="entry name" value="WH-like_DNA-bd_sf"/>
</dbReference>
<dbReference type="PROSITE" id="PS50995">
    <property type="entry name" value="HTH_MARR_2"/>
    <property type="match status" value="1"/>
</dbReference>
<keyword evidence="3" id="KW-1185">Reference proteome</keyword>
<dbReference type="AlphaFoldDB" id="A0A1B7XGC8"/>
<feature type="domain" description="HTH marR-type" evidence="1">
    <location>
        <begin position="20"/>
        <end position="152"/>
    </location>
</feature>
<evidence type="ECO:0000313" key="2">
    <source>
        <dbReference type="EMBL" id="OBQ54567.1"/>
    </source>
</evidence>
<dbReference type="PANTHER" id="PTHR33164">
    <property type="entry name" value="TRANSCRIPTIONAL REGULATOR, MARR FAMILY"/>
    <property type="match status" value="1"/>
</dbReference>
<dbReference type="EMBL" id="JXMS01000007">
    <property type="protein sequence ID" value="OBQ54567.1"/>
    <property type="molecule type" value="Genomic_DNA"/>
</dbReference>
<reference evidence="2 3" key="1">
    <citation type="submission" date="2015-01" db="EMBL/GenBank/DDBJ databases">
        <title>Desulfovibrio sp. JC271 draft genome sequence.</title>
        <authorList>
            <person name="Shivani Y."/>
            <person name="Subhash Y."/>
            <person name="Sasikala C."/>
            <person name="Ramana C.V."/>
        </authorList>
    </citation>
    <scope>NUCLEOTIDE SEQUENCE [LARGE SCALE GENOMIC DNA]</scope>
    <source>
        <strain evidence="2 3">JC271</strain>
    </source>
</reference>
<dbReference type="Proteomes" id="UP000091979">
    <property type="component" value="Unassembled WGS sequence"/>
</dbReference>
<dbReference type="GO" id="GO:0006950">
    <property type="term" value="P:response to stress"/>
    <property type="evidence" value="ECO:0007669"/>
    <property type="project" value="TreeGrafter"/>
</dbReference>
<dbReference type="InterPro" id="IPR000835">
    <property type="entry name" value="HTH_MarR-typ"/>
</dbReference>
<sequence>MLTFHSTAKWSSNMKNIQASSTLVESILEIAWHFSSKGINGACCDNLSLSEFQALKTTAMTPDCSVQEIGKLLGFTKSGATRIVTRLEKQDLVTKHRSAADGRVCCVSPTEAGYALLQTAMECTSDRLEKALANIDASDRENVANALNVLANAVSLAGK</sequence>
<dbReference type="Gene3D" id="1.10.10.10">
    <property type="entry name" value="Winged helix-like DNA-binding domain superfamily/Winged helix DNA-binding domain"/>
    <property type="match status" value="1"/>
</dbReference>
<name>A0A1B7XGC8_9BACT</name>
<protein>
    <recommendedName>
        <fullName evidence="1">HTH marR-type domain-containing protein</fullName>
    </recommendedName>
</protein>